<dbReference type="Proteomes" id="UP001190700">
    <property type="component" value="Unassembled WGS sequence"/>
</dbReference>
<evidence type="ECO:0000313" key="2">
    <source>
        <dbReference type="Proteomes" id="UP001190700"/>
    </source>
</evidence>
<name>A0AAE0KSG9_9CHLO</name>
<evidence type="ECO:0000313" key="1">
    <source>
        <dbReference type="EMBL" id="KAK3258769.1"/>
    </source>
</evidence>
<reference evidence="1 2" key="1">
    <citation type="journal article" date="2015" name="Genome Biol. Evol.">
        <title>Comparative Genomics of a Bacterivorous Green Alga Reveals Evolutionary Causalities and Consequences of Phago-Mixotrophic Mode of Nutrition.</title>
        <authorList>
            <person name="Burns J.A."/>
            <person name="Paasch A."/>
            <person name="Narechania A."/>
            <person name="Kim E."/>
        </authorList>
    </citation>
    <scope>NUCLEOTIDE SEQUENCE [LARGE SCALE GENOMIC DNA]</scope>
    <source>
        <strain evidence="1 2">PLY_AMNH</strain>
    </source>
</reference>
<sequence length="536" mass="64528">MYCGLRRAQLGAEVARADQYRGSSLQRRILEALSSRVQLRKLLQEKLLGTIEGVRRVKKAHVLVAWKSFRVNALRIKEWMYLALETAGRKYSTMRLELSMHRWQELIHQSKQRQLSIALSNHHFRVMIKDRALWVWVQTVAERRHHEGIAIDHWRRWSLEAFLSSWRRELSGSKIKEALRLTLLVFTHWHEHILTLHQVQQMRDRCRRRLVEKAWMVYRKHLARGRWLVEVLRVAAVRAEFRWLRTRFGAWSNFLAAKRRRKNVCRHALAAFRYGILRIAMGHWKNLVQLKHWLEHMDAEARQQYKASLQRRALREWLAVIPKLLHLRALVATATQRHKLVLQGRVLQLWCKRIQQLAAWKHLRGTALSRGWRSWRTYVFKCRRLVNLSMQVVCTWVTGITGRALNSWTSFVRFNREMRQLQLVVNEVMQQFHMRQTVHRWLSAVMYLQNLRYKKQLAESHARRRVLSTAMHQMFWERVWNHQKLAMAEDHAYVHRLSRLFTGWMRATSHCLHRRETLFKQVSPHLRATLRRISSV</sequence>
<organism evidence="1 2">
    <name type="scientific">Cymbomonas tetramitiformis</name>
    <dbReference type="NCBI Taxonomy" id="36881"/>
    <lineage>
        <taxon>Eukaryota</taxon>
        <taxon>Viridiplantae</taxon>
        <taxon>Chlorophyta</taxon>
        <taxon>Pyramimonadophyceae</taxon>
        <taxon>Pyramimonadales</taxon>
        <taxon>Pyramimonadaceae</taxon>
        <taxon>Cymbomonas</taxon>
    </lineage>
</organism>
<comment type="caution">
    <text evidence="1">The sequence shown here is derived from an EMBL/GenBank/DDBJ whole genome shotgun (WGS) entry which is preliminary data.</text>
</comment>
<accession>A0AAE0KSG9</accession>
<protein>
    <recommendedName>
        <fullName evidence="3">Sfi1 spindle body domain-containing protein</fullName>
    </recommendedName>
</protein>
<evidence type="ECO:0008006" key="3">
    <source>
        <dbReference type="Google" id="ProtNLM"/>
    </source>
</evidence>
<proteinExistence type="predicted"/>
<keyword evidence="2" id="KW-1185">Reference proteome</keyword>
<dbReference type="EMBL" id="LGRX02019277">
    <property type="protein sequence ID" value="KAK3258769.1"/>
    <property type="molecule type" value="Genomic_DNA"/>
</dbReference>
<dbReference type="AlphaFoldDB" id="A0AAE0KSG9"/>
<gene>
    <name evidence="1" type="ORF">CYMTET_32199</name>
</gene>